<dbReference type="InterPro" id="IPR004839">
    <property type="entry name" value="Aminotransferase_I/II_large"/>
</dbReference>
<dbReference type="InterPro" id="IPR036388">
    <property type="entry name" value="WH-like_DNA-bd_sf"/>
</dbReference>
<dbReference type="GO" id="GO:0008483">
    <property type="term" value="F:transaminase activity"/>
    <property type="evidence" value="ECO:0007669"/>
    <property type="project" value="UniProtKB-KW"/>
</dbReference>
<sequence>MSNLEKHSRSNFQTALYALSLDRTAAAPLHVQLADALRRMILTGTAPPGARLPASRALAGELSISRMTATTALDQLTAEGYLETRRGAGTFVAADLPHIAPPAPTPATGPEPAMPRAPLPFHPAMPDLSAFPHTLWARHLERAWRKPDPALLALPDPAGYAPLRAAIAAHLSAWRGLEVSAGQIFITSGATQAFDLAAQALLSPGDTVLSEDPGFAPMRAAMHAAGLVACPIPVDAEGFDIDAAARAHPQAHAVLVTPSRHYPLGITLPLPRRLALLDWATRSGGYIFEDDYDSEFRYIGQPLPALSALDGAGRTLYIGSFSKLLSPALRLGYLVVPTPLLPRFADPLATHPGASLVPQPALASFMESGEFAAHLRKMRRLYARRQKAILTALETHMPNLLAVTPDPSGMHLVARPGPGLTRSDTEISARAAAAGLTLPALSRYFTKSPQQGFVLGYAGFDEATLDAAVRHLASLLLDRRHPTAALEP</sequence>
<dbReference type="AlphaFoldDB" id="A0AAE3WBS4"/>
<evidence type="ECO:0000256" key="2">
    <source>
        <dbReference type="ARBA" id="ARBA00022898"/>
    </source>
</evidence>
<dbReference type="SUPFAM" id="SSF46785">
    <property type="entry name" value="Winged helix' DNA-binding domain"/>
    <property type="match status" value="1"/>
</dbReference>
<dbReference type="SMART" id="SM00345">
    <property type="entry name" value="HTH_GNTR"/>
    <property type="match status" value="1"/>
</dbReference>
<dbReference type="GO" id="GO:0003700">
    <property type="term" value="F:DNA-binding transcription factor activity"/>
    <property type="evidence" value="ECO:0007669"/>
    <property type="project" value="InterPro"/>
</dbReference>
<dbReference type="PANTHER" id="PTHR46577">
    <property type="entry name" value="HTH-TYPE TRANSCRIPTIONAL REGULATORY PROTEIN GABR"/>
    <property type="match status" value="1"/>
</dbReference>
<feature type="domain" description="HTH gntR-type" evidence="6">
    <location>
        <begin position="27"/>
        <end position="95"/>
    </location>
</feature>
<keyword evidence="7" id="KW-0808">Transferase</keyword>
<dbReference type="EMBL" id="JANHAX010000002">
    <property type="protein sequence ID" value="MDQ2089799.1"/>
    <property type="molecule type" value="Genomic_DNA"/>
</dbReference>
<reference evidence="7" key="1">
    <citation type="submission" date="2022-07" db="EMBL/GenBank/DDBJ databases">
        <authorList>
            <person name="Otstavnykh N."/>
            <person name="Isaeva M."/>
            <person name="Bystritskaya E."/>
        </authorList>
    </citation>
    <scope>NUCLEOTIDE SEQUENCE</scope>
    <source>
        <strain evidence="7">KCTC 52189</strain>
    </source>
</reference>
<dbReference type="Pfam" id="PF00155">
    <property type="entry name" value="Aminotran_1_2"/>
    <property type="match status" value="1"/>
</dbReference>
<evidence type="ECO:0000256" key="5">
    <source>
        <dbReference type="ARBA" id="ARBA00023163"/>
    </source>
</evidence>
<keyword evidence="2" id="KW-0663">Pyridoxal phosphate</keyword>
<gene>
    <name evidence="7" type="ORF">NO357_07805</name>
</gene>
<keyword evidence="8" id="KW-1185">Reference proteome</keyword>
<accession>A0AAE3WBS4</accession>
<protein>
    <submittedName>
        <fullName evidence="7">PLP-dependent aminotransferase family protein</fullName>
    </submittedName>
</protein>
<dbReference type="Gene3D" id="3.40.640.10">
    <property type="entry name" value="Type I PLP-dependent aspartate aminotransferase-like (Major domain)"/>
    <property type="match status" value="1"/>
</dbReference>
<evidence type="ECO:0000313" key="7">
    <source>
        <dbReference type="EMBL" id="MDQ2089799.1"/>
    </source>
</evidence>
<dbReference type="RefSeq" id="WP_306735069.1">
    <property type="nucleotide sequence ID" value="NZ_JANHAX010000002.1"/>
</dbReference>
<comment type="similarity">
    <text evidence="1">In the C-terminal section; belongs to the class-I pyridoxal-phosphate-dependent aminotransferase family.</text>
</comment>
<dbReference type="Proteomes" id="UP001226762">
    <property type="component" value="Unassembled WGS sequence"/>
</dbReference>
<dbReference type="SUPFAM" id="SSF53383">
    <property type="entry name" value="PLP-dependent transferases"/>
    <property type="match status" value="1"/>
</dbReference>
<keyword evidence="5" id="KW-0804">Transcription</keyword>
<evidence type="ECO:0000256" key="4">
    <source>
        <dbReference type="ARBA" id="ARBA00023125"/>
    </source>
</evidence>
<evidence type="ECO:0000259" key="6">
    <source>
        <dbReference type="PROSITE" id="PS50949"/>
    </source>
</evidence>
<dbReference type="InterPro" id="IPR015424">
    <property type="entry name" value="PyrdxlP-dep_Trfase"/>
</dbReference>
<dbReference type="Pfam" id="PF00392">
    <property type="entry name" value="GntR"/>
    <property type="match status" value="1"/>
</dbReference>
<name>A0AAE3WBS4_9RHOB</name>
<proteinExistence type="inferred from homology"/>
<evidence type="ECO:0000313" key="8">
    <source>
        <dbReference type="Proteomes" id="UP001226762"/>
    </source>
</evidence>
<dbReference type="CDD" id="cd00609">
    <property type="entry name" value="AAT_like"/>
    <property type="match status" value="1"/>
</dbReference>
<dbReference type="GO" id="GO:0003677">
    <property type="term" value="F:DNA binding"/>
    <property type="evidence" value="ECO:0007669"/>
    <property type="project" value="UniProtKB-KW"/>
</dbReference>
<dbReference type="InterPro" id="IPR051446">
    <property type="entry name" value="HTH_trans_reg/aminotransferase"/>
</dbReference>
<dbReference type="Gene3D" id="1.10.10.10">
    <property type="entry name" value="Winged helix-like DNA-binding domain superfamily/Winged helix DNA-binding domain"/>
    <property type="match status" value="1"/>
</dbReference>
<keyword evidence="7" id="KW-0032">Aminotransferase</keyword>
<organism evidence="7 8">
    <name type="scientific">Marimonas arenosa</name>
    <dbReference type="NCBI Taxonomy" id="1795305"/>
    <lineage>
        <taxon>Bacteria</taxon>
        <taxon>Pseudomonadati</taxon>
        <taxon>Pseudomonadota</taxon>
        <taxon>Alphaproteobacteria</taxon>
        <taxon>Rhodobacterales</taxon>
        <taxon>Paracoccaceae</taxon>
        <taxon>Marimonas</taxon>
    </lineage>
</organism>
<dbReference type="PROSITE" id="PS50949">
    <property type="entry name" value="HTH_GNTR"/>
    <property type="match status" value="1"/>
</dbReference>
<dbReference type="CDD" id="cd07377">
    <property type="entry name" value="WHTH_GntR"/>
    <property type="match status" value="1"/>
</dbReference>
<evidence type="ECO:0000256" key="3">
    <source>
        <dbReference type="ARBA" id="ARBA00023015"/>
    </source>
</evidence>
<dbReference type="GO" id="GO:0030170">
    <property type="term" value="F:pyridoxal phosphate binding"/>
    <property type="evidence" value="ECO:0007669"/>
    <property type="project" value="InterPro"/>
</dbReference>
<reference evidence="7" key="2">
    <citation type="submission" date="2023-02" db="EMBL/GenBank/DDBJ databases">
        <title>'Rhodoalgimonas zhirmunskyi' gen. nov., isolated from a red alga.</title>
        <authorList>
            <person name="Nedashkovskaya O.I."/>
            <person name="Otstavnykh N.Y."/>
            <person name="Bystritskaya E.P."/>
            <person name="Balabanova L.A."/>
            <person name="Isaeva M.P."/>
        </authorList>
    </citation>
    <scope>NUCLEOTIDE SEQUENCE</scope>
    <source>
        <strain evidence="7">KCTC 52189</strain>
    </source>
</reference>
<dbReference type="PANTHER" id="PTHR46577:SF1">
    <property type="entry name" value="HTH-TYPE TRANSCRIPTIONAL REGULATORY PROTEIN GABR"/>
    <property type="match status" value="1"/>
</dbReference>
<dbReference type="InterPro" id="IPR000524">
    <property type="entry name" value="Tscrpt_reg_HTH_GntR"/>
</dbReference>
<keyword evidence="4" id="KW-0238">DNA-binding</keyword>
<keyword evidence="3" id="KW-0805">Transcription regulation</keyword>
<dbReference type="InterPro" id="IPR015421">
    <property type="entry name" value="PyrdxlP-dep_Trfase_major"/>
</dbReference>
<comment type="caution">
    <text evidence="7">The sequence shown here is derived from an EMBL/GenBank/DDBJ whole genome shotgun (WGS) entry which is preliminary data.</text>
</comment>
<dbReference type="InterPro" id="IPR036390">
    <property type="entry name" value="WH_DNA-bd_sf"/>
</dbReference>
<evidence type="ECO:0000256" key="1">
    <source>
        <dbReference type="ARBA" id="ARBA00005384"/>
    </source>
</evidence>
<dbReference type="PRINTS" id="PR00035">
    <property type="entry name" value="HTHGNTR"/>
</dbReference>